<keyword evidence="2" id="KW-1185">Reference proteome</keyword>
<evidence type="ECO:0000313" key="2">
    <source>
        <dbReference type="Proteomes" id="UP001241377"/>
    </source>
</evidence>
<gene>
    <name evidence="1" type="ORF">QFC19_008738</name>
</gene>
<proteinExistence type="predicted"/>
<reference evidence="1" key="1">
    <citation type="submission" date="2023-04" db="EMBL/GenBank/DDBJ databases">
        <title>Draft Genome sequencing of Naganishia species isolated from polar environments using Oxford Nanopore Technology.</title>
        <authorList>
            <person name="Leo P."/>
            <person name="Venkateswaran K."/>
        </authorList>
    </citation>
    <scope>NUCLEOTIDE SEQUENCE</scope>
    <source>
        <strain evidence="1">MNA-CCFEE 5261</strain>
    </source>
</reference>
<accession>A0ACC2UZ00</accession>
<evidence type="ECO:0000313" key="1">
    <source>
        <dbReference type="EMBL" id="KAJ9092304.1"/>
    </source>
</evidence>
<name>A0ACC2UZ00_9TREE</name>
<comment type="caution">
    <text evidence="1">The sequence shown here is derived from an EMBL/GenBank/DDBJ whole genome shotgun (WGS) entry which is preliminary data.</text>
</comment>
<protein>
    <submittedName>
        <fullName evidence="1">Uncharacterized protein</fullName>
    </submittedName>
</protein>
<dbReference type="Proteomes" id="UP001241377">
    <property type="component" value="Unassembled WGS sequence"/>
</dbReference>
<sequence length="681" mass="75173">MPARVPGLTPITGPFLRACTALPPGTLVKAARLGMLDAMNALTVLDPRMDTGAVRPESTARPVPWAEGDAAEADIAPHEVCALIDRLTENEMQFNHGWPLVPTVFTAHLLRLLPSLRTLHLPPLMRTVVMPYIEAYNLALAYVWSELVTRAALPEGEDWTGDTAGMWNEGEEWALLGQAEEGCVGEDVGRRLLEAQGVVQRLEIGYDSEGLCRAQSLECSETRAAQAPIRKGPEVGRGSLESEGRSETRVPVRVMRSIRCAGVCDVPDRAPLRARTGSRVGGPSSPPPPSSSTSLALLREHEPSTRINACFDAHSARLFRQSMPVPRIPPLRLQETAGLMGRIVDGLTLVAELREEDRWAEREDAVWVFATCATTVGEGGEWAPVVRSCLSWSIMTPMDEHRSFPPPATMTFPDHAPLLTQWMEAHGVIPRPARGGAAADLEGVMYRVSSSAAAAAAAGGNGPYETIEAVRWFFNQLYENIRMDMHDRSQNRARQHRLLPISSRRWRDSATYDIPPALSDALPRLRDAFIAMHGDNLLDALLATFDLDLITPADSRATEDSGAAGEYRWMASSALRYEDYVVACREVKEMPTHDLRNEIHRSFDLARGHFEDVYAQISRKRPRGAQQQALIELHKAACKLLARRIEAYTRAGAVEETSPSDAGSRIRKWLPPVEDIRILLR</sequence>
<dbReference type="EMBL" id="JASBWR010000136">
    <property type="protein sequence ID" value="KAJ9092304.1"/>
    <property type="molecule type" value="Genomic_DNA"/>
</dbReference>
<organism evidence="1 2">
    <name type="scientific">Naganishia cerealis</name>
    <dbReference type="NCBI Taxonomy" id="610337"/>
    <lineage>
        <taxon>Eukaryota</taxon>
        <taxon>Fungi</taxon>
        <taxon>Dikarya</taxon>
        <taxon>Basidiomycota</taxon>
        <taxon>Agaricomycotina</taxon>
        <taxon>Tremellomycetes</taxon>
        <taxon>Filobasidiales</taxon>
        <taxon>Filobasidiaceae</taxon>
        <taxon>Naganishia</taxon>
    </lineage>
</organism>